<evidence type="ECO:0000313" key="4">
    <source>
        <dbReference type="Proteomes" id="UP000595140"/>
    </source>
</evidence>
<dbReference type="OrthoDB" id="1302742at2759"/>
<dbReference type="AlphaFoldDB" id="A0A484LIL2"/>
<dbReference type="PANTHER" id="PTHR48449">
    <property type="entry name" value="DUF1985 DOMAIN-CONTAINING PROTEIN"/>
    <property type="match status" value="1"/>
</dbReference>
<feature type="region of interest" description="Disordered" evidence="1">
    <location>
        <begin position="563"/>
        <end position="591"/>
    </location>
</feature>
<accession>A0A484LIL2</accession>
<name>A0A484LIL2_9ASTE</name>
<feature type="compositionally biased region" description="Basic and acidic residues" evidence="1">
    <location>
        <begin position="357"/>
        <end position="368"/>
    </location>
</feature>
<dbReference type="EMBL" id="OOIL02001498">
    <property type="protein sequence ID" value="VFQ76164.1"/>
    <property type="molecule type" value="Genomic_DNA"/>
</dbReference>
<organism evidence="3 4">
    <name type="scientific">Cuscuta campestris</name>
    <dbReference type="NCBI Taxonomy" id="132261"/>
    <lineage>
        <taxon>Eukaryota</taxon>
        <taxon>Viridiplantae</taxon>
        <taxon>Streptophyta</taxon>
        <taxon>Embryophyta</taxon>
        <taxon>Tracheophyta</taxon>
        <taxon>Spermatophyta</taxon>
        <taxon>Magnoliopsida</taxon>
        <taxon>eudicotyledons</taxon>
        <taxon>Gunneridae</taxon>
        <taxon>Pentapetalae</taxon>
        <taxon>asterids</taxon>
        <taxon>lamiids</taxon>
        <taxon>Solanales</taxon>
        <taxon>Convolvulaceae</taxon>
        <taxon>Cuscuteae</taxon>
        <taxon>Cuscuta</taxon>
        <taxon>Cuscuta subgen. Grammica</taxon>
        <taxon>Cuscuta sect. Cleistogrammica</taxon>
    </lineage>
</organism>
<feature type="compositionally biased region" description="Polar residues" evidence="1">
    <location>
        <begin position="579"/>
        <end position="590"/>
    </location>
</feature>
<evidence type="ECO:0000259" key="2">
    <source>
        <dbReference type="Pfam" id="PF09331"/>
    </source>
</evidence>
<dbReference type="InterPro" id="IPR015410">
    <property type="entry name" value="DUF1985"/>
</dbReference>
<feature type="region of interest" description="Disordered" evidence="1">
    <location>
        <begin position="311"/>
        <end position="368"/>
    </location>
</feature>
<feature type="compositionally biased region" description="Basic and acidic residues" evidence="1">
    <location>
        <begin position="568"/>
        <end position="578"/>
    </location>
</feature>
<proteinExistence type="predicted"/>
<sequence length="790" mass="88187">MTTRSSTAKKMANSERVDDNDDFVDKIPIIKTMNLVKTTSGRVYKRLCDEEVLVGKAGLKVTCFCNVWVGAKSIPDAVSASEMAELKESAFGIFFKLGGIKWVNGQLLILLALNHVEPIKRSGDVDRIKFHIGDRIVEFKKSDFALITGLKFGKEAEYGDTDLEKANDISTRYFNGKMSVTRIQVENVFNSNKNSRGRERLDAVKLALLNFLVNHVVGNQGLTKIPALYMHLVDDLRRFNGFQWVTRESVQWTEMAATIAEKGKEKIAMLFSEGDASKAKINDGGGEHVDEGYGAGRRKLKGKLHWGNVDSTNEEEINGQPKEKGKVVIRKKTKGQKTDKKSDGSRGGASRSAPHGRQSDLGEGRENELSLRDIMTAIVVMEKRNMKMRTEVTKLRIALNAQSRVLNRFISMNRMEKKDATEPDVDDHVWDEGINVDAEIGTQPGEFRNDLSDPLNEICTQEVEGGWVKAVDTLGLGKRLERNVENEECGKGPTHMVEDDMLLGDVGTGIGVEDVLRTSVDETKAASPVNGDMSAMNMSGQGNAVQDLPPGWIFFTQPRESSVQIEKNSTERNVDRNSTEGVLNDSTNEGQVLRTGNDIDLLRAVYEEVQDPEDDAEVVVEEPSTQIVVYEAPIASETPPEWRAKQKRPLKCPDRFTLDDLAVRRKTKRVRIEGARITHFGGDEDEFMGPFPLDPKALPAEEALMKNLDVIFYYLRMKGVEFGMEQRYTTTDTPFLALMKTLCARSSCGMFMVKMAEFLMMGCDVGDMDDHEIAAYRKKMTVELLAYSAV</sequence>
<evidence type="ECO:0000313" key="3">
    <source>
        <dbReference type="EMBL" id="VFQ76164.1"/>
    </source>
</evidence>
<feature type="domain" description="DUF1985" evidence="2">
    <location>
        <begin position="128"/>
        <end position="252"/>
    </location>
</feature>
<gene>
    <name evidence="3" type="ORF">CCAM_LOCUS17940</name>
</gene>
<reference evidence="3 4" key="1">
    <citation type="submission" date="2018-04" db="EMBL/GenBank/DDBJ databases">
        <authorList>
            <person name="Vogel A."/>
        </authorList>
    </citation>
    <scope>NUCLEOTIDE SEQUENCE [LARGE SCALE GENOMIC DNA]</scope>
</reference>
<dbReference type="PANTHER" id="PTHR48449:SF1">
    <property type="entry name" value="DUF1985 DOMAIN-CONTAINING PROTEIN"/>
    <property type="match status" value="1"/>
</dbReference>
<dbReference type="Proteomes" id="UP000595140">
    <property type="component" value="Unassembled WGS sequence"/>
</dbReference>
<protein>
    <recommendedName>
        <fullName evidence="2">DUF1985 domain-containing protein</fullName>
    </recommendedName>
</protein>
<dbReference type="Pfam" id="PF09331">
    <property type="entry name" value="DUF1985"/>
    <property type="match status" value="1"/>
</dbReference>
<evidence type="ECO:0000256" key="1">
    <source>
        <dbReference type="SAM" id="MobiDB-lite"/>
    </source>
</evidence>
<keyword evidence="4" id="KW-1185">Reference proteome</keyword>